<dbReference type="RefSeq" id="WP_209361460.1">
    <property type="nucleotide sequence ID" value="NZ_JAGISH010000007.1"/>
</dbReference>
<accession>A0A940MKK3</accession>
<feature type="domain" description="NqrA second alpha/beta" evidence="2">
    <location>
        <begin position="120"/>
        <end position="263"/>
    </location>
</feature>
<evidence type="ECO:0000259" key="1">
    <source>
        <dbReference type="Pfam" id="PF05896"/>
    </source>
</evidence>
<dbReference type="AlphaFoldDB" id="A0A940MKK3"/>
<feature type="domain" description="NqrA N-terminal barrel-sandwich hybrid" evidence="1">
    <location>
        <begin position="28"/>
        <end position="99"/>
    </location>
</feature>
<protein>
    <submittedName>
        <fullName evidence="3">Na(+)-translocating NADH-quinone reductase subunit A</fullName>
    </submittedName>
</protein>
<dbReference type="Proteomes" id="UP000675940">
    <property type="component" value="Unassembled WGS sequence"/>
</dbReference>
<dbReference type="PANTHER" id="PTHR37839">
    <property type="entry name" value="NA(+)-TRANSLOCATING NADH-QUINONE REDUCTASE SUBUNIT A"/>
    <property type="match status" value="1"/>
</dbReference>
<dbReference type="PANTHER" id="PTHR37839:SF1">
    <property type="entry name" value="NA(+)-TRANSLOCATING NADH-QUINONE REDUCTASE SUBUNIT A"/>
    <property type="match status" value="1"/>
</dbReference>
<proteinExistence type="predicted"/>
<dbReference type="InterPro" id="IPR056148">
    <property type="entry name" value="NQRA_2nd"/>
</dbReference>
<dbReference type="InterPro" id="IPR008703">
    <property type="entry name" value="NqrA"/>
</dbReference>
<evidence type="ECO:0000259" key="2">
    <source>
        <dbReference type="Pfam" id="PF24836"/>
    </source>
</evidence>
<reference evidence="3" key="1">
    <citation type="submission" date="2021-03" db="EMBL/GenBank/DDBJ databases">
        <title>Sagittula salina sp. nov. strain M10.9X isolated from the marine waste.</title>
        <authorList>
            <person name="Satari L."/>
            <person name="Molina-Menor E."/>
            <person name="Vidal-Verdu A."/>
            <person name="Pascual J."/>
            <person name="Pereto J."/>
            <person name="Porcar M."/>
        </authorList>
    </citation>
    <scope>NUCLEOTIDE SEQUENCE</scope>
    <source>
        <strain evidence="3">M10.9X</strain>
    </source>
</reference>
<dbReference type="EMBL" id="JAGISH010000007">
    <property type="protein sequence ID" value="MBP0483520.1"/>
    <property type="molecule type" value="Genomic_DNA"/>
</dbReference>
<evidence type="ECO:0000313" key="4">
    <source>
        <dbReference type="Proteomes" id="UP000675940"/>
    </source>
</evidence>
<dbReference type="Pfam" id="PF24836">
    <property type="entry name" value="NQRA_2nd"/>
    <property type="match status" value="1"/>
</dbReference>
<dbReference type="InterPro" id="IPR056147">
    <property type="entry name" value="NQRA_N"/>
</dbReference>
<keyword evidence="4" id="KW-1185">Reference proteome</keyword>
<sequence length="429" mass="45203">MGFFTRGAGLAPRFGTPPECPTERAEMEFVTTEEAAVQAPEGSALPITPLVAPGDRVLRGQAVASLRHAPGISLVSPITGTAAHVRLHPGRKLSEIVIYREQDGDAGAVRHDTAAAADDATDLRRLMQASGVWPLLRRRPFGGMPAAEEVPAAIVVMATDTRPGAPDPRRALAGREEDLGRGLAALGRLTDGPVVLCLPEGAEELLPTGVMPRLRPVIRGALHPQGASGICIHQLCPAAPEAPVWDMHAEDAAALGALLKKGVLEMSRLVRIGGAGLREGRSLRTHPGADLRQLTRRIVAPGGHVLLSGSPLDGRRVSWLGPRDRQITVLPEVPRRPPAHWLADALGHAPRGTPVIPTAALTQAFGAALPAAVFVRALGAGDEETALRLGLLSLLEEDVALADYVLGEGGQVMAQLRRILDRVQRETAA</sequence>
<organism evidence="3 4">
    <name type="scientific">Sagittula salina</name>
    <dbReference type="NCBI Taxonomy" id="2820268"/>
    <lineage>
        <taxon>Bacteria</taxon>
        <taxon>Pseudomonadati</taxon>
        <taxon>Pseudomonadota</taxon>
        <taxon>Alphaproteobacteria</taxon>
        <taxon>Rhodobacterales</taxon>
        <taxon>Roseobacteraceae</taxon>
        <taxon>Sagittula</taxon>
    </lineage>
</organism>
<name>A0A940MKK3_9RHOB</name>
<gene>
    <name evidence="3" type="ORF">J5474_13595</name>
</gene>
<comment type="caution">
    <text evidence="3">The sequence shown here is derived from an EMBL/GenBank/DDBJ whole genome shotgun (WGS) entry which is preliminary data.</text>
</comment>
<dbReference type="GO" id="GO:0006814">
    <property type="term" value="P:sodium ion transport"/>
    <property type="evidence" value="ECO:0007669"/>
    <property type="project" value="InterPro"/>
</dbReference>
<dbReference type="Pfam" id="PF05896">
    <property type="entry name" value="NQRA_N"/>
    <property type="match status" value="1"/>
</dbReference>
<evidence type="ECO:0000313" key="3">
    <source>
        <dbReference type="EMBL" id="MBP0483520.1"/>
    </source>
</evidence>
<dbReference type="GO" id="GO:0016655">
    <property type="term" value="F:oxidoreductase activity, acting on NAD(P)H, quinone or similar compound as acceptor"/>
    <property type="evidence" value="ECO:0007669"/>
    <property type="project" value="InterPro"/>
</dbReference>